<sequence>MRRRHRKQTSEVDLNITPFLNLMIVLVPVLLLSMVFTQTRIMELSFSDSDGAAALEDQEDLSLYVVLRDGTLEVGDSKRGPLKRFDPVSGGDPDFEAMRELLREIKKRFPDKRDIRLLASPGTNYQTLVSAMDHIRGYPEVVAANVVTAELFPDIALGDAPSRSGDSNGEGS</sequence>
<evidence type="ECO:0000313" key="9">
    <source>
        <dbReference type="EMBL" id="TDT37089.1"/>
    </source>
</evidence>
<evidence type="ECO:0000256" key="8">
    <source>
        <dbReference type="SAM" id="Phobius"/>
    </source>
</evidence>
<gene>
    <name evidence="9" type="ORF">DES49_3041</name>
</gene>
<dbReference type="EMBL" id="SOAX01000008">
    <property type="protein sequence ID" value="TDT37089.1"/>
    <property type="molecule type" value="Genomic_DNA"/>
</dbReference>
<evidence type="ECO:0000313" key="10">
    <source>
        <dbReference type="Proteomes" id="UP000295830"/>
    </source>
</evidence>
<organism evidence="9 10">
    <name type="scientific">Halospina denitrificans</name>
    <dbReference type="NCBI Taxonomy" id="332522"/>
    <lineage>
        <taxon>Bacteria</taxon>
        <taxon>Pseudomonadati</taxon>
        <taxon>Pseudomonadota</taxon>
        <taxon>Gammaproteobacteria</taxon>
        <taxon>Halospina</taxon>
    </lineage>
</organism>
<dbReference type="Proteomes" id="UP000295830">
    <property type="component" value="Unassembled WGS sequence"/>
</dbReference>
<evidence type="ECO:0000256" key="2">
    <source>
        <dbReference type="ARBA" id="ARBA00005811"/>
    </source>
</evidence>
<evidence type="ECO:0000256" key="6">
    <source>
        <dbReference type="ARBA" id="ARBA00023136"/>
    </source>
</evidence>
<keyword evidence="7" id="KW-0653">Protein transport</keyword>
<evidence type="ECO:0000256" key="3">
    <source>
        <dbReference type="ARBA" id="ARBA00022475"/>
    </source>
</evidence>
<feature type="transmembrane region" description="Helical" evidence="8">
    <location>
        <begin position="12"/>
        <end position="36"/>
    </location>
</feature>
<keyword evidence="4 7" id="KW-0812">Transmembrane</keyword>
<dbReference type="OrthoDB" id="9150865at2"/>
<dbReference type="AlphaFoldDB" id="A0A4R7JKE4"/>
<keyword evidence="5 8" id="KW-1133">Transmembrane helix</keyword>
<keyword evidence="3" id="KW-1003">Cell membrane</keyword>
<comment type="caution">
    <text evidence="9">The sequence shown here is derived from an EMBL/GenBank/DDBJ whole genome shotgun (WGS) entry which is preliminary data.</text>
</comment>
<comment type="subcellular location">
    <subcellularLocation>
        <location evidence="1">Cell membrane</location>
        <topology evidence="1">Single-pass membrane protein</topology>
    </subcellularLocation>
    <subcellularLocation>
        <location evidence="7">Cell membrane</location>
        <topology evidence="7">Single-pass type II membrane protein</topology>
    </subcellularLocation>
</comment>
<evidence type="ECO:0000256" key="4">
    <source>
        <dbReference type="ARBA" id="ARBA00022692"/>
    </source>
</evidence>
<dbReference type="RefSeq" id="WP_133737253.1">
    <property type="nucleotide sequence ID" value="NZ_SOAX01000008.1"/>
</dbReference>
<dbReference type="GO" id="GO:0015031">
    <property type="term" value="P:protein transport"/>
    <property type="evidence" value="ECO:0007669"/>
    <property type="project" value="UniProtKB-KW"/>
</dbReference>
<protein>
    <submittedName>
        <fullName evidence="9">Biopolymer transport protein ExbD</fullName>
    </submittedName>
</protein>
<evidence type="ECO:0000256" key="7">
    <source>
        <dbReference type="RuleBase" id="RU003879"/>
    </source>
</evidence>
<comment type="similarity">
    <text evidence="2 7">Belongs to the ExbD/TolR family.</text>
</comment>
<dbReference type="GO" id="GO:0022857">
    <property type="term" value="F:transmembrane transporter activity"/>
    <property type="evidence" value="ECO:0007669"/>
    <property type="project" value="InterPro"/>
</dbReference>
<name>A0A4R7JKE4_9GAMM</name>
<accession>A0A4R7JKE4</accession>
<keyword evidence="7" id="KW-0813">Transport</keyword>
<evidence type="ECO:0000256" key="5">
    <source>
        <dbReference type="ARBA" id="ARBA00022989"/>
    </source>
</evidence>
<dbReference type="Pfam" id="PF02472">
    <property type="entry name" value="ExbD"/>
    <property type="match status" value="1"/>
</dbReference>
<evidence type="ECO:0000256" key="1">
    <source>
        <dbReference type="ARBA" id="ARBA00004162"/>
    </source>
</evidence>
<keyword evidence="10" id="KW-1185">Reference proteome</keyword>
<keyword evidence="6 8" id="KW-0472">Membrane</keyword>
<dbReference type="GO" id="GO:0005886">
    <property type="term" value="C:plasma membrane"/>
    <property type="evidence" value="ECO:0007669"/>
    <property type="project" value="UniProtKB-SubCell"/>
</dbReference>
<proteinExistence type="inferred from homology"/>
<reference evidence="9 10" key="1">
    <citation type="submission" date="2019-03" db="EMBL/GenBank/DDBJ databases">
        <title>Genomic Encyclopedia of Type Strains, Phase IV (KMG-IV): sequencing the most valuable type-strain genomes for metagenomic binning, comparative biology and taxonomic classification.</title>
        <authorList>
            <person name="Goeker M."/>
        </authorList>
    </citation>
    <scope>NUCLEOTIDE SEQUENCE [LARGE SCALE GENOMIC DNA]</scope>
    <source>
        <strain evidence="9 10">DSM 15505</strain>
    </source>
</reference>
<dbReference type="InterPro" id="IPR003400">
    <property type="entry name" value="ExbD"/>
</dbReference>